<dbReference type="AlphaFoldDB" id="A0A848KUJ9"/>
<dbReference type="EMBL" id="JABBNB010000002">
    <property type="protein sequence ID" value="NMO00163.1"/>
    <property type="molecule type" value="Genomic_DNA"/>
</dbReference>
<keyword evidence="2" id="KW-1133">Transmembrane helix</keyword>
<accession>A0A848KUJ9</accession>
<protein>
    <submittedName>
        <fullName evidence="3">Uncharacterized protein</fullName>
    </submittedName>
</protein>
<sequence length="184" mass="19985">MLALGVAAVGAMAQMVIAVVVFNTVDTTVTSDGRWIHVTDQYRTMSGWAVAVLTVIAVCFAVGYCALAVAVWRGLAWPRYAVSVLAVFSLFGLLGGPVILVMVIAGALAAVMLWLPSSMLFCTGIAMSKAPPPSNPFAPSGPPHPNRYQPNQYQPNQYQPDQYRPNHWPPDPRHPTQQANPWQR</sequence>
<evidence type="ECO:0000256" key="2">
    <source>
        <dbReference type="SAM" id="Phobius"/>
    </source>
</evidence>
<dbReference type="Proteomes" id="UP000550729">
    <property type="component" value="Unassembled WGS sequence"/>
</dbReference>
<gene>
    <name evidence="3" type="ORF">HH308_02915</name>
</gene>
<feature type="compositionally biased region" description="Polar residues" evidence="1">
    <location>
        <begin position="175"/>
        <end position="184"/>
    </location>
</feature>
<evidence type="ECO:0000313" key="3">
    <source>
        <dbReference type="EMBL" id="NMO00163.1"/>
    </source>
</evidence>
<keyword evidence="4" id="KW-1185">Reference proteome</keyword>
<evidence type="ECO:0000313" key="4">
    <source>
        <dbReference type="Proteomes" id="UP000550729"/>
    </source>
</evidence>
<feature type="compositionally biased region" description="Pro residues" evidence="1">
    <location>
        <begin position="133"/>
        <end position="145"/>
    </location>
</feature>
<proteinExistence type="predicted"/>
<name>A0A848KUJ9_9ACTN</name>
<feature type="compositionally biased region" description="Low complexity" evidence="1">
    <location>
        <begin position="146"/>
        <end position="166"/>
    </location>
</feature>
<reference evidence="3 4" key="1">
    <citation type="submission" date="2020-04" db="EMBL/GenBank/DDBJ databases">
        <title>Gordonia sp. nov. TBRC 11910.</title>
        <authorList>
            <person name="Suriyachadkun C."/>
        </authorList>
    </citation>
    <scope>NUCLEOTIDE SEQUENCE [LARGE SCALE GENOMIC DNA]</scope>
    <source>
        <strain evidence="3 4">TBRC 11910</strain>
    </source>
</reference>
<evidence type="ECO:0000256" key="1">
    <source>
        <dbReference type="SAM" id="MobiDB-lite"/>
    </source>
</evidence>
<feature type="transmembrane region" description="Helical" evidence="2">
    <location>
        <begin position="84"/>
        <end position="115"/>
    </location>
</feature>
<dbReference type="RefSeq" id="WP_170192675.1">
    <property type="nucleotide sequence ID" value="NZ_JABBNB010000002.1"/>
</dbReference>
<keyword evidence="2" id="KW-0812">Transmembrane</keyword>
<keyword evidence="2" id="KW-0472">Membrane</keyword>
<feature type="region of interest" description="Disordered" evidence="1">
    <location>
        <begin position="133"/>
        <end position="184"/>
    </location>
</feature>
<feature type="transmembrane region" description="Helical" evidence="2">
    <location>
        <begin position="48"/>
        <end position="72"/>
    </location>
</feature>
<comment type="caution">
    <text evidence="3">The sequence shown here is derived from an EMBL/GenBank/DDBJ whole genome shotgun (WGS) entry which is preliminary data.</text>
</comment>
<organism evidence="3 4">
    <name type="scientific">Gordonia asplenii</name>
    <dbReference type="NCBI Taxonomy" id="2725283"/>
    <lineage>
        <taxon>Bacteria</taxon>
        <taxon>Bacillati</taxon>
        <taxon>Actinomycetota</taxon>
        <taxon>Actinomycetes</taxon>
        <taxon>Mycobacteriales</taxon>
        <taxon>Gordoniaceae</taxon>
        <taxon>Gordonia</taxon>
    </lineage>
</organism>